<dbReference type="Gene3D" id="3.40.50.150">
    <property type="entry name" value="Vaccinia Virus protein VP39"/>
    <property type="match status" value="1"/>
</dbReference>
<proteinExistence type="predicted"/>
<dbReference type="EMBL" id="CP023275">
    <property type="protein sequence ID" value="ATB69170.1"/>
    <property type="molecule type" value="Genomic_DNA"/>
</dbReference>
<reference evidence="8" key="1">
    <citation type="submission" date="2017-09" db="EMBL/GenBank/DDBJ databases">
        <title>The complete genome of Sulfurospirillum sp. JPD-1.</title>
        <authorList>
            <person name="Goris T."/>
        </authorList>
    </citation>
    <scope>NUCLEOTIDE SEQUENCE [LARGE SCALE GENOMIC DNA]</scope>
    <source>
        <strain evidence="8">JPD-1</strain>
    </source>
</reference>
<dbReference type="RefSeq" id="WP_168171312.1">
    <property type="nucleotide sequence ID" value="NZ_CP023275.1"/>
</dbReference>
<name>A0A290HU44_9BACT</name>
<protein>
    <submittedName>
        <fullName evidence="7">Methyltransferase</fullName>
    </submittedName>
</protein>
<dbReference type="PROSITE" id="PS00094">
    <property type="entry name" value="C5_MTASE_1"/>
    <property type="match status" value="1"/>
</dbReference>
<dbReference type="KEGG" id="sulj:SJPD1_0759"/>
<keyword evidence="2" id="KW-0808">Transferase</keyword>
<dbReference type="InterPro" id="IPR029063">
    <property type="entry name" value="SAM-dependent_MTases_sf"/>
</dbReference>
<organism evidence="7 8">
    <name type="scientific">Sulfurospirillum diekertiae</name>
    <dbReference type="NCBI Taxonomy" id="1854492"/>
    <lineage>
        <taxon>Bacteria</taxon>
        <taxon>Pseudomonadati</taxon>
        <taxon>Campylobacterota</taxon>
        <taxon>Epsilonproteobacteria</taxon>
        <taxon>Campylobacterales</taxon>
        <taxon>Sulfurospirillaceae</taxon>
        <taxon>Sulfurospirillum</taxon>
    </lineage>
</organism>
<dbReference type="Pfam" id="PF00145">
    <property type="entry name" value="DNA_methylase"/>
    <property type="match status" value="1"/>
</dbReference>
<evidence type="ECO:0000256" key="2">
    <source>
        <dbReference type="ARBA" id="ARBA00022679"/>
    </source>
</evidence>
<dbReference type="REBASE" id="217782">
    <property type="entry name" value="M.SspJPD1ORF1058P"/>
</dbReference>
<evidence type="ECO:0000256" key="4">
    <source>
        <dbReference type="ARBA" id="ARBA00022747"/>
    </source>
</evidence>
<dbReference type="AlphaFoldDB" id="A0A290HU44"/>
<keyword evidence="4" id="KW-0680">Restriction system</keyword>
<sequence>MQLVLSLCSGIGLLDRAFKEAGFCVVSAGDIILGKHFDIRDFTGVKGKFDGVIGGTPCPDFSLMKRDRPALEDSYGYQMILNFIRIVTECDSSWYLLENVSGVPNIQIDGYSHQRIDINQSWYENVTRLRHIQFGHKENKYLQIERKNVTDRSQKFEHCALANDSRSFRELCKLQGLEDDFDLKSFNVQGKKRAVGNGVPLCIGRALAKAVTDLDGISVTQQDNKICECGCGRIVTQQRGKYYDFSCRKRAQRNRQKSAVTLQQQIGL</sequence>
<evidence type="ECO:0000256" key="5">
    <source>
        <dbReference type="ARBA" id="ARBA00047422"/>
    </source>
</evidence>
<keyword evidence="3" id="KW-0949">S-adenosyl-L-methionine</keyword>
<dbReference type="EMBL" id="CP023275">
    <property type="protein sequence ID" value="ATB68873.1"/>
    <property type="molecule type" value="Genomic_DNA"/>
</dbReference>
<dbReference type="GO" id="GO:0009307">
    <property type="term" value="P:DNA restriction-modification system"/>
    <property type="evidence" value="ECO:0007669"/>
    <property type="project" value="UniProtKB-KW"/>
</dbReference>
<evidence type="ECO:0000313" key="6">
    <source>
        <dbReference type="EMBL" id="ATB68873.1"/>
    </source>
</evidence>
<dbReference type="GO" id="GO:0003886">
    <property type="term" value="F:DNA (cytosine-5-)-methyltransferase activity"/>
    <property type="evidence" value="ECO:0007669"/>
    <property type="project" value="UniProtKB-EC"/>
</dbReference>
<dbReference type="Proteomes" id="UP000217349">
    <property type="component" value="Chromosome"/>
</dbReference>
<dbReference type="InterPro" id="IPR018117">
    <property type="entry name" value="C5_DNA_meth_AS"/>
</dbReference>
<evidence type="ECO:0000256" key="1">
    <source>
        <dbReference type="ARBA" id="ARBA00022603"/>
    </source>
</evidence>
<gene>
    <name evidence="6" type="ORF">SJPD1_0759</name>
    <name evidence="7" type="ORF">SJPD1_1058</name>
</gene>
<dbReference type="GO" id="GO:0032259">
    <property type="term" value="P:methylation"/>
    <property type="evidence" value="ECO:0007669"/>
    <property type="project" value="UniProtKB-KW"/>
</dbReference>
<dbReference type="InterPro" id="IPR001525">
    <property type="entry name" value="C5_MeTfrase"/>
</dbReference>
<dbReference type="REBASE" id="217785">
    <property type="entry name" value="M.SspJPD1ORF759P"/>
</dbReference>
<accession>A0A290HU44</accession>
<keyword evidence="1 7" id="KW-0489">Methyltransferase</keyword>
<dbReference type="KEGG" id="sulj:SJPD1_1058"/>
<reference evidence="7" key="3">
    <citation type="journal article" date="2020" name="MicrobiologyOpen">
        <title>Tetrachloroethene respiration in Sulfurospirillum species is regulated by a two-component system as unraveled by comparative genomics, transcriptomics, and regulator binding studies.</title>
        <authorList>
            <person name="Esken J."/>
            <person name="Goris T."/>
            <person name="Gadkari J."/>
            <person name="Bischler T."/>
            <person name="Forstner K.U."/>
            <person name="Sharma C.M."/>
            <person name="Diekert G."/>
            <person name="Schubert T."/>
        </authorList>
    </citation>
    <scope>NUCLEOTIDE SEQUENCE</scope>
    <source>
        <strain evidence="7">JPD-1</strain>
    </source>
</reference>
<dbReference type="SUPFAM" id="SSF53335">
    <property type="entry name" value="S-adenosyl-L-methionine-dependent methyltransferases"/>
    <property type="match status" value="1"/>
</dbReference>
<reference evidence="7" key="2">
    <citation type="submission" date="2017-09" db="EMBL/GenBank/DDBJ databases">
        <authorList>
            <person name="Goris T."/>
        </authorList>
    </citation>
    <scope>NUCLEOTIDE SEQUENCE</scope>
    <source>
        <strain evidence="7">JPD-1</strain>
    </source>
</reference>
<evidence type="ECO:0000313" key="8">
    <source>
        <dbReference type="Proteomes" id="UP000217349"/>
    </source>
</evidence>
<evidence type="ECO:0000256" key="3">
    <source>
        <dbReference type="ARBA" id="ARBA00022691"/>
    </source>
</evidence>
<comment type="catalytic activity">
    <reaction evidence="5">
        <text>a 2'-deoxycytidine in DNA + S-adenosyl-L-methionine = a 5-methyl-2'-deoxycytidine in DNA + S-adenosyl-L-homocysteine + H(+)</text>
        <dbReference type="Rhea" id="RHEA:13681"/>
        <dbReference type="Rhea" id="RHEA-COMP:11369"/>
        <dbReference type="Rhea" id="RHEA-COMP:11370"/>
        <dbReference type="ChEBI" id="CHEBI:15378"/>
        <dbReference type="ChEBI" id="CHEBI:57856"/>
        <dbReference type="ChEBI" id="CHEBI:59789"/>
        <dbReference type="ChEBI" id="CHEBI:85452"/>
        <dbReference type="ChEBI" id="CHEBI:85454"/>
        <dbReference type="EC" id="2.1.1.37"/>
    </reaction>
</comment>
<evidence type="ECO:0000313" key="7">
    <source>
        <dbReference type="EMBL" id="ATB69170.1"/>
    </source>
</evidence>